<dbReference type="InterPro" id="IPR012340">
    <property type="entry name" value="NA-bd_OB-fold"/>
</dbReference>
<dbReference type="PANTHER" id="PTHR10302:SF27">
    <property type="entry name" value="SINGLE-STRANDED DNA-BINDING PROTEIN"/>
    <property type="match status" value="1"/>
</dbReference>
<evidence type="ECO:0000256" key="3">
    <source>
        <dbReference type="RuleBase" id="RU000524"/>
    </source>
</evidence>
<keyword evidence="1 2" id="KW-0238">DNA-binding</keyword>
<dbReference type="RefSeq" id="WP_101455033.1">
    <property type="nucleotide sequence ID" value="NZ_PCGY01000011.1"/>
</dbReference>
<name>A0A2N3QMR1_9BIFI</name>
<dbReference type="InterPro" id="IPR011344">
    <property type="entry name" value="ssDNA-bd"/>
</dbReference>
<dbReference type="InterPro" id="IPR000424">
    <property type="entry name" value="Primosome_PriB/ssb"/>
</dbReference>
<evidence type="ECO:0000256" key="4">
    <source>
        <dbReference type="SAM" id="MobiDB-lite"/>
    </source>
</evidence>
<dbReference type="AlphaFoldDB" id="A0A2N3QMR1"/>
<dbReference type="GO" id="GO:0003697">
    <property type="term" value="F:single-stranded DNA binding"/>
    <property type="evidence" value="ECO:0007669"/>
    <property type="project" value="InterPro"/>
</dbReference>
<accession>A0A2N3QMR1</accession>
<comment type="caution">
    <text evidence="5">The sequence shown here is derived from an EMBL/GenBank/DDBJ whole genome shotgun (WGS) entry which is preliminary data.</text>
</comment>
<dbReference type="PROSITE" id="PS50935">
    <property type="entry name" value="SSB"/>
    <property type="match status" value="1"/>
</dbReference>
<evidence type="ECO:0000256" key="2">
    <source>
        <dbReference type="PROSITE-ProRule" id="PRU00252"/>
    </source>
</evidence>
<dbReference type="Gene3D" id="2.40.50.140">
    <property type="entry name" value="Nucleic acid-binding proteins"/>
    <property type="match status" value="1"/>
</dbReference>
<dbReference type="PANTHER" id="PTHR10302">
    <property type="entry name" value="SINGLE-STRANDED DNA-BINDING PROTEIN"/>
    <property type="match status" value="1"/>
</dbReference>
<dbReference type="Proteomes" id="UP000233727">
    <property type="component" value="Unassembled WGS sequence"/>
</dbReference>
<protein>
    <recommendedName>
        <fullName evidence="3">Single-stranded DNA-binding protein</fullName>
    </recommendedName>
</protein>
<dbReference type="EMBL" id="PCGY01000011">
    <property type="protein sequence ID" value="PKU92914.1"/>
    <property type="molecule type" value="Genomic_DNA"/>
</dbReference>
<sequence length="153" mass="16911">MATVNEITMTVAGNLVADPEIKHTTTGRSVARFRIAQTAAVERNGAWEDGQTTFIRCVAYGPIADHIAASRIGKGTRLVVTGRYAQRDRQTEQGERRSTYELTVDDIGASIKYATVRIDRAPSRPQPAATNDTAGDPWKNDDMFTRQPEQPEF</sequence>
<dbReference type="CDD" id="cd04496">
    <property type="entry name" value="SSB_OBF"/>
    <property type="match status" value="1"/>
</dbReference>
<evidence type="ECO:0000256" key="1">
    <source>
        <dbReference type="ARBA" id="ARBA00023125"/>
    </source>
</evidence>
<dbReference type="Pfam" id="PF00436">
    <property type="entry name" value="SSB"/>
    <property type="match status" value="1"/>
</dbReference>
<reference evidence="5 6" key="1">
    <citation type="submission" date="2017-10" db="EMBL/GenBank/DDBJ databases">
        <title>Bifidobacterium genomics.</title>
        <authorList>
            <person name="Lugli G.A."/>
            <person name="Milani C."/>
            <person name="Mancabelli L."/>
        </authorList>
    </citation>
    <scope>NUCLEOTIDE SEQUENCE [LARGE SCALE GENOMIC DNA]</scope>
    <source>
        <strain evidence="5 6">1542B</strain>
    </source>
</reference>
<gene>
    <name evidence="5" type="ORF">CQR47_0764</name>
</gene>
<dbReference type="GO" id="GO:0009295">
    <property type="term" value="C:nucleoid"/>
    <property type="evidence" value="ECO:0007669"/>
    <property type="project" value="TreeGrafter"/>
</dbReference>
<dbReference type="GO" id="GO:0006260">
    <property type="term" value="P:DNA replication"/>
    <property type="evidence" value="ECO:0007669"/>
    <property type="project" value="InterPro"/>
</dbReference>
<feature type="region of interest" description="Disordered" evidence="4">
    <location>
        <begin position="118"/>
        <end position="153"/>
    </location>
</feature>
<evidence type="ECO:0000313" key="5">
    <source>
        <dbReference type="EMBL" id="PKU92914.1"/>
    </source>
</evidence>
<dbReference type="SUPFAM" id="SSF50249">
    <property type="entry name" value="Nucleic acid-binding proteins"/>
    <property type="match status" value="1"/>
</dbReference>
<organism evidence="5 6">
    <name type="scientific">Bifidobacterium thermophilum</name>
    <dbReference type="NCBI Taxonomy" id="33905"/>
    <lineage>
        <taxon>Bacteria</taxon>
        <taxon>Bacillati</taxon>
        <taxon>Actinomycetota</taxon>
        <taxon>Actinomycetes</taxon>
        <taxon>Bifidobacteriales</taxon>
        <taxon>Bifidobacteriaceae</taxon>
        <taxon>Bifidobacterium</taxon>
    </lineage>
</organism>
<proteinExistence type="predicted"/>
<evidence type="ECO:0000313" key="6">
    <source>
        <dbReference type="Proteomes" id="UP000233727"/>
    </source>
</evidence>
<dbReference type="NCBIfam" id="TIGR00621">
    <property type="entry name" value="ssb"/>
    <property type="match status" value="1"/>
</dbReference>